<gene>
    <name evidence="2" type="ORF">PSO31014_04398</name>
</gene>
<comment type="caution">
    <text evidence="2">The sequence shown here is derived from an EMBL/GenBank/DDBJ whole genome shotgun (WGS) entry which is preliminary data.</text>
</comment>
<dbReference type="InterPro" id="IPR046502">
    <property type="entry name" value="DUF6680"/>
</dbReference>
<evidence type="ECO:0000259" key="1">
    <source>
        <dbReference type="Pfam" id="PF20385"/>
    </source>
</evidence>
<reference evidence="2 3" key="1">
    <citation type="submission" date="2019-08" db="EMBL/GenBank/DDBJ databases">
        <authorList>
            <person name="Peeters C."/>
        </authorList>
    </citation>
    <scope>NUCLEOTIDE SEQUENCE [LARGE SCALE GENOMIC DNA]</scope>
    <source>
        <strain evidence="2 3">LMG 31014</strain>
    </source>
</reference>
<sequence length="244" mass="27239">MWGLDAKDWVLVGATVAGPILAVQAQKWVERAREGTSRRVLVFTTLMATRQSRISMEHVRALNSIDLAFYGRRVLGITMRRPKSQAVLDAWHDYHAHLSLSEERRPKNDAEFRDWTGRGDELFTNLLERLAAATNFKFDRQQLKAGSYSPEAHGTVELEQQAVRKLALDVMSGQKPLAMEVKAWPIDAAAVEQQRNGQAELVRNQRELMGSLALILGRLTDRAVGVAGEAPVEVRCDGGPDRQA</sequence>
<evidence type="ECO:0000313" key="3">
    <source>
        <dbReference type="Proteomes" id="UP000405357"/>
    </source>
</evidence>
<protein>
    <recommendedName>
        <fullName evidence="1">DUF6680 domain-containing protein</fullName>
    </recommendedName>
</protein>
<evidence type="ECO:0000313" key="2">
    <source>
        <dbReference type="EMBL" id="VVE46386.1"/>
    </source>
</evidence>
<accession>A0ABY6WAF1</accession>
<dbReference type="Proteomes" id="UP000405357">
    <property type="component" value="Unassembled WGS sequence"/>
</dbReference>
<name>A0ABY6WAF1_9BURK</name>
<dbReference type="Pfam" id="PF20385">
    <property type="entry name" value="DUF6680"/>
    <property type="match status" value="1"/>
</dbReference>
<feature type="domain" description="DUF6680" evidence="1">
    <location>
        <begin position="5"/>
        <end position="183"/>
    </location>
</feature>
<organism evidence="2 3">
    <name type="scientific">Pandoraea soli</name>
    <dbReference type="NCBI Taxonomy" id="2508293"/>
    <lineage>
        <taxon>Bacteria</taxon>
        <taxon>Pseudomonadati</taxon>
        <taxon>Pseudomonadota</taxon>
        <taxon>Betaproteobacteria</taxon>
        <taxon>Burkholderiales</taxon>
        <taxon>Burkholderiaceae</taxon>
        <taxon>Pandoraea</taxon>
    </lineage>
</organism>
<keyword evidence="3" id="KW-1185">Reference proteome</keyword>
<dbReference type="RefSeq" id="WP_246176980.1">
    <property type="nucleotide sequence ID" value="NZ_CABPSG010000028.1"/>
</dbReference>
<proteinExistence type="predicted"/>
<dbReference type="EMBL" id="CABPSG010000028">
    <property type="protein sequence ID" value="VVE46386.1"/>
    <property type="molecule type" value="Genomic_DNA"/>
</dbReference>